<name>A0A3R6Y4H2_9STRA</name>
<dbReference type="SUPFAM" id="SSF54626">
    <property type="entry name" value="Chalcone isomerase"/>
    <property type="match status" value="2"/>
</dbReference>
<dbReference type="Gene3D" id="2.30.29.30">
    <property type="entry name" value="Pleckstrin-homology domain (PH domain)/Phosphotyrosine-binding domain (PTB)"/>
    <property type="match status" value="2"/>
</dbReference>
<dbReference type="Gene3D" id="4.10.800.20">
    <property type="match status" value="1"/>
</dbReference>
<evidence type="ECO:0000313" key="12">
    <source>
        <dbReference type="Proteomes" id="UP000285060"/>
    </source>
</evidence>
<dbReference type="PANTHER" id="PTHR11359:SF0">
    <property type="entry name" value="AMP DEAMINASE"/>
    <property type="match status" value="1"/>
</dbReference>
<dbReference type="Pfam" id="PF00169">
    <property type="entry name" value="PH"/>
    <property type="match status" value="1"/>
</dbReference>
<dbReference type="GO" id="GO:0005829">
    <property type="term" value="C:cytosol"/>
    <property type="evidence" value="ECO:0007669"/>
    <property type="project" value="TreeGrafter"/>
</dbReference>
<dbReference type="InterPro" id="IPR016089">
    <property type="entry name" value="Chalcone_isomerase_bundle_sf"/>
</dbReference>
<dbReference type="InterPro" id="IPR011993">
    <property type="entry name" value="PH-like_dom_sf"/>
</dbReference>
<evidence type="ECO:0000256" key="4">
    <source>
        <dbReference type="ARBA" id="ARBA00012775"/>
    </source>
</evidence>
<comment type="similarity">
    <text evidence="3">Belongs to the metallo-dependent hydrolases superfamily. Adenosine and AMP deaminases family.</text>
</comment>
<dbReference type="VEuPathDB" id="FungiDB:H310_10150"/>
<keyword evidence="5" id="KW-0479">Metal-binding</keyword>
<dbReference type="InterPro" id="IPR001849">
    <property type="entry name" value="PH_domain"/>
</dbReference>
<dbReference type="PROSITE" id="PS50003">
    <property type="entry name" value="PH_DOMAIN"/>
    <property type="match status" value="2"/>
</dbReference>
<dbReference type="FunFam" id="3.20.20.140:FF:000035">
    <property type="entry name" value="Probable amp deaminase"/>
    <property type="match status" value="1"/>
</dbReference>
<dbReference type="EC" id="3.5.4.6" evidence="4"/>
<dbReference type="GO" id="GO:0046872">
    <property type="term" value="F:metal ion binding"/>
    <property type="evidence" value="ECO:0007669"/>
    <property type="project" value="UniProtKB-KW"/>
</dbReference>
<proteinExistence type="inferred from homology"/>
<dbReference type="InterPro" id="IPR032466">
    <property type="entry name" value="Metal_Hydrolase"/>
</dbReference>
<dbReference type="InterPro" id="IPR006329">
    <property type="entry name" value="AMPD"/>
</dbReference>
<organism evidence="11 12">
    <name type="scientific">Aphanomyces invadans</name>
    <dbReference type="NCBI Taxonomy" id="157072"/>
    <lineage>
        <taxon>Eukaryota</taxon>
        <taxon>Sar</taxon>
        <taxon>Stramenopiles</taxon>
        <taxon>Oomycota</taxon>
        <taxon>Saprolegniomycetes</taxon>
        <taxon>Saprolegniales</taxon>
        <taxon>Verrucalvaceae</taxon>
        <taxon>Aphanomyces</taxon>
    </lineage>
</organism>
<keyword evidence="6" id="KW-0378">Hydrolase</keyword>
<evidence type="ECO:0000256" key="2">
    <source>
        <dbReference type="ARBA" id="ARBA00004955"/>
    </source>
</evidence>
<dbReference type="GO" id="GO:0046033">
    <property type="term" value="P:AMP metabolic process"/>
    <property type="evidence" value="ECO:0007669"/>
    <property type="project" value="TreeGrafter"/>
</dbReference>
<evidence type="ECO:0000256" key="8">
    <source>
        <dbReference type="ARBA" id="ARBA00023080"/>
    </source>
</evidence>
<dbReference type="NCBIfam" id="TIGR01429">
    <property type="entry name" value="AMP_deaminase"/>
    <property type="match status" value="1"/>
</dbReference>
<dbReference type="Gene3D" id="3.50.70.10">
    <property type="match status" value="2"/>
</dbReference>
<dbReference type="VEuPathDB" id="FungiDB:H310_10149"/>
<dbReference type="UniPathway" id="UPA00591">
    <property type="reaction ID" value="UER00663"/>
</dbReference>
<dbReference type="SUPFAM" id="SSF50729">
    <property type="entry name" value="PH domain-like"/>
    <property type="match status" value="2"/>
</dbReference>
<gene>
    <name evidence="11" type="ORF">DYB32_007554</name>
</gene>
<evidence type="ECO:0000313" key="11">
    <source>
        <dbReference type="EMBL" id="RHY26499.1"/>
    </source>
</evidence>
<protein>
    <recommendedName>
        <fullName evidence="4">AMP deaminase</fullName>
        <ecNumber evidence="4">3.5.4.6</ecNumber>
    </recommendedName>
</protein>
<dbReference type="GO" id="GO:0003876">
    <property type="term" value="F:AMP deaminase activity"/>
    <property type="evidence" value="ECO:0007669"/>
    <property type="project" value="UniProtKB-EC"/>
</dbReference>
<dbReference type="CDD" id="cd00821">
    <property type="entry name" value="PH"/>
    <property type="match status" value="2"/>
</dbReference>
<dbReference type="CDD" id="cd01319">
    <property type="entry name" value="AMPD"/>
    <property type="match status" value="1"/>
</dbReference>
<dbReference type="Pfam" id="PF19326">
    <property type="entry name" value="AMP_deaminase"/>
    <property type="match status" value="1"/>
</dbReference>
<dbReference type="GO" id="GO:0016872">
    <property type="term" value="F:intramolecular lyase activity"/>
    <property type="evidence" value="ECO:0007669"/>
    <property type="project" value="InterPro"/>
</dbReference>
<feature type="compositionally biased region" description="Acidic residues" evidence="9">
    <location>
        <begin position="740"/>
        <end position="749"/>
    </location>
</feature>
<accession>A0A3R6Y4H2</accession>
<feature type="region of interest" description="Disordered" evidence="9">
    <location>
        <begin position="731"/>
        <end position="756"/>
    </location>
</feature>
<evidence type="ECO:0000256" key="7">
    <source>
        <dbReference type="ARBA" id="ARBA00022833"/>
    </source>
</evidence>
<keyword evidence="12" id="KW-1185">Reference proteome</keyword>
<dbReference type="SUPFAM" id="SSF51556">
    <property type="entry name" value="Metallo-dependent hydrolases"/>
    <property type="match status" value="1"/>
</dbReference>
<dbReference type="PANTHER" id="PTHR11359">
    <property type="entry name" value="AMP DEAMINASE"/>
    <property type="match status" value="1"/>
</dbReference>
<dbReference type="Proteomes" id="UP000285060">
    <property type="component" value="Unassembled WGS sequence"/>
</dbReference>
<evidence type="ECO:0000256" key="1">
    <source>
        <dbReference type="ARBA" id="ARBA00001947"/>
    </source>
</evidence>
<feature type="domain" description="PH" evidence="10">
    <location>
        <begin position="1"/>
        <end position="57"/>
    </location>
</feature>
<feature type="domain" description="PH" evidence="10">
    <location>
        <begin position="586"/>
        <end position="699"/>
    </location>
</feature>
<feature type="compositionally biased region" description="Acidic residues" evidence="9">
    <location>
        <begin position="324"/>
        <end position="344"/>
    </location>
</feature>
<dbReference type="FunFam" id="4.10.800.20:FF:000001">
    <property type="entry name" value="AMP deaminase"/>
    <property type="match status" value="1"/>
</dbReference>
<evidence type="ECO:0000256" key="5">
    <source>
        <dbReference type="ARBA" id="ARBA00022723"/>
    </source>
</evidence>
<feature type="compositionally biased region" description="Basic and acidic residues" evidence="9">
    <location>
        <begin position="314"/>
        <end position="323"/>
    </location>
</feature>
<keyword evidence="8" id="KW-0546">Nucleotide metabolism</keyword>
<evidence type="ECO:0000256" key="9">
    <source>
        <dbReference type="SAM" id="MobiDB-lite"/>
    </source>
</evidence>
<evidence type="ECO:0000256" key="3">
    <source>
        <dbReference type="ARBA" id="ARBA00006676"/>
    </source>
</evidence>
<feature type="region of interest" description="Disordered" evidence="9">
    <location>
        <begin position="311"/>
        <end position="344"/>
    </location>
</feature>
<dbReference type="Gene3D" id="3.20.20.140">
    <property type="entry name" value="Metal-dependent hydrolases"/>
    <property type="match status" value="1"/>
</dbReference>
<dbReference type="InterPro" id="IPR016088">
    <property type="entry name" value="Chalcone_isomerase_3-sand"/>
</dbReference>
<reference evidence="11 12" key="1">
    <citation type="submission" date="2018-08" db="EMBL/GenBank/DDBJ databases">
        <title>Aphanomyces genome sequencing and annotation.</title>
        <authorList>
            <person name="Minardi D."/>
            <person name="Oidtmann B."/>
            <person name="Van Der Giezen M."/>
            <person name="Studholme D.J."/>
        </authorList>
    </citation>
    <scope>NUCLEOTIDE SEQUENCE [LARGE SCALE GENOMIC DNA]</scope>
    <source>
        <strain evidence="11 12">NJM0002</strain>
    </source>
</reference>
<dbReference type="PROSITE" id="PS00485">
    <property type="entry name" value="A_DEAMINASE"/>
    <property type="match status" value="1"/>
</dbReference>
<dbReference type="InterPro" id="IPR006650">
    <property type="entry name" value="A/AMP_deam_AS"/>
</dbReference>
<dbReference type="SMART" id="SM00233">
    <property type="entry name" value="PH"/>
    <property type="match status" value="1"/>
</dbReference>
<sequence length="1431" mass="160233">MRRIAIDVGSVDISIRLFEAPKPHGFELRVRDDKLLFAAETEKDRDTWVDALVAHWGASLDQASVNISTDRDRNPVLLRFSTDPAPMAAGAQTEADPIIEPTVLGPLIEPSSTIQFPAVLKATGDVLMGVGPLVRRVRWTDEPIMAVAFYIDSADVGNSFDAFQARSLPSLYDDPSFYAQLMDSRFRKTFVFSCRKRLSRSGLIAVLHDELRPRVGGAVNELVELTTFIEKSLRKGETMIFTIHPAANVLDFHFKGFSHPSLAAPALCRCIPSLFFDASSIQVEAKQTLIERVPYLWGHFPATPSHASAAAAAEVHDASAKHEDEDEDEEDEDDADEDGEEASDVEGFTSAFGPLIDPTSRIVFPGILPSSSATAILLGTRMPFTDDGVACSVGLYVDAFAATTHLVRFKGLSFGSIASDPDFFVAFTTGAFEKCLRFVSTTAVPLASMVALLSTLLQNAHCVLEAQAVDELMRPHAQTLLNVGDAVVVAIHSNGTFHVSVESAASVIPLTAMKDAALTVTQQVAVGAAIQSVFYGYHAADVRARAQLMQRLPALLDLAKADGRVHTYHDEIVVLKENYNRLTPASRIKVGYLWLYNKQRRKVVLTKWSRRWCRLDGVVLSIFSNKNKAARRPKEVVVLSQCQVHDLSSHEDMLVELRKLHHIALVLGITLVSGKVLVLRADTVAEGTEWLEALTAASRLPIKLAPPSSRTATTASSSTEVFDAPASLVLNNPSVRRDGDDDDDEDEDEERKWNSAPAAIAAVPMNDDGMQRQDVGSLILWLKEDPRNQILLALLSLLRISFSAGGDEIDPEAAEVCEGILKCLALRDKWIKHSNAIVIPDEDSVEYTTPLTPGRSKFRHRDDIPYDIFSTKAPSGTDHRIEIHDGVIVAYPNESTDPILKPSSQDEFYEDWFEVKRIINSGPVKVMRTESPSIGSDLRSSAQTFAFKRLKLLESRFNLHVLLNGDRELVSQKAVPHRDFYNIRKVDTHIHHSACMNQKHLLRFIKSKLKNNPGEIVIFRDGRFMTLSEVFRSLNLTAYDLSVDTLDMHASNTFHRFDRFNLKYNPAGQSRLREIFLKTDNLIAGRYLADITKEVMSDLQQSKYQLVEWRLSIYGRKHSEWDKLARWFYVNRLASPHVRWMIQIPRLFFLYKKAGDVDNFEHMIQNIFLPLFEVTKDPSSNPQLHTFLQAVIGFDCVDDESKTDPMRAERGKPLPRPADWTNESNPPYDYWCYYLYANLATLNAFRRSKGFSTFTFRPHAGEAGDTDHLAATFLCANAINHGITLRKSAALQYLYYLAQIGIAMSPLSNNKLFLDFYRNPFPQYFARGLNVSLSTDDPLMLHYTKDPLLEEYSVAAQVWKLSGTDICEIARNSVLQSGFEHPFKQHFLGKKYYLPGAAGNDIRMSNVPNIRLDYRHETLTSELAYLQHAHG</sequence>
<dbReference type="Gene3D" id="1.10.890.20">
    <property type="match status" value="2"/>
</dbReference>
<comment type="pathway">
    <text evidence="2">Purine metabolism; IMP biosynthesis via salvage pathway; IMP from AMP: step 1/1.</text>
</comment>
<comment type="caution">
    <text evidence="11">The sequence shown here is derived from an EMBL/GenBank/DDBJ whole genome shotgun (WGS) entry which is preliminary data.</text>
</comment>
<dbReference type="GO" id="GO:0032264">
    <property type="term" value="P:IMP salvage"/>
    <property type="evidence" value="ECO:0007669"/>
    <property type="project" value="UniProtKB-UniPathway"/>
</dbReference>
<evidence type="ECO:0000259" key="10">
    <source>
        <dbReference type="PROSITE" id="PS50003"/>
    </source>
</evidence>
<keyword evidence="7" id="KW-0862">Zinc</keyword>
<evidence type="ECO:0000256" key="6">
    <source>
        <dbReference type="ARBA" id="ARBA00022801"/>
    </source>
</evidence>
<comment type="cofactor">
    <cofactor evidence="1">
        <name>Zn(2+)</name>
        <dbReference type="ChEBI" id="CHEBI:29105"/>
    </cofactor>
</comment>
<dbReference type="EMBL" id="QUSY01000985">
    <property type="protein sequence ID" value="RHY26499.1"/>
    <property type="molecule type" value="Genomic_DNA"/>
</dbReference>
<dbReference type="InterPro" id="IPR036298">
    <property type="entry name" value="Chalcone_isomerase_sf"/>
</dbReference>